<sequence>MMKSPVRPCPVFEIFSRARRFAQEARAANDGSPAGIRRRVQAARPGQAGAEWTNRLRFAGCYENCCTG</sequence>
<dbReference type="EMBL" id="CP034545">
    <property type="protein sequence ID" value="AZQ50890.1"/>
    <property type="molecule type" value="Genomic_DNA"/>
</dbReference>
<proteinExistence type="predicted"/>
<accession>A0A3S9N5F2</accession>
<dbReference type="Proteomes" id="UP000277191">
    <property type="component" value="Chromosome 1"/>
</dbReference>
<evidence type="ECO:0000313" key="2">
    <source>
        <dbReference type="Proteomes" id="UP000277191"/>
    </source>
</evidence>
<reference evidence="1 2" key="1">
    <citation type="submission" date="2018-12" db="EMBL/GenBank/DDBJ databases">
        <title>Cadmium resistance mechanism in endophytic bacteria Burkholderia cenocepacia YG-3.</title>
        <authorList>
            <person name="Zhang X."/>
            <person name="Wang X."/>
            <person name="Zhu Y."/>
        </authorList>
    </citation>
    <scope>NUCLEOTIDE SEQUENCE [LARGE SCALE GENOMIC DNA]</scope>
    <source>
        <strain evidence="1 2">YG-3</strain>
    </source>
</reference>
<dbReference type="AlphaFoldDB" id="A0A3S9N5F2"/>
<organism evidence="1 2">
    <name type="scientific">Burkholderia cenocepacia</name>
    <dbReference type="NCBI Taxonomy" id="95486"/>
    <lineage>
        <taxon>Bacteria</taxon>
        <taxon>Pseudomonadati</taxon>
        <taxon>Pseudomonadota</taxon>
        <taxon>Betaproteobacteria</taxon>
        <taxon>Burkholderiales</taxon>
        <taxon>Burkholderiaceae</taxon>
        <taxon>Burkholderia</taxon>
        <taxon>Burkholderia cepacia complex</taxon>
    </lineage>
</organism>
<evidence type="ECO:0000313" key="1">
    <source>
        <dbReference type="EMBL" id="AZQ50890.1"/>
    </source>
</evidence>
<name>A0A3S9N5F2_9BURK</name>
<gene>
    <name evidence="1" type="ORF">D5R55_07660</name>
</gene>
<protein>
    <submittedName>
        <fullName evidence="1">Uncharacterized protein</fullName>
    </submittedName>
</protein>